<dbReference type="AlphaFoldDB" id="A0A2M7IN26"/>
<protein>
    <submittedName>
        <fullName evidence="1">Uncharacterized protein</fullName>
    </submittedName>
</protein>
<accession>A0A2M7IN26</accession>
<evidence type="ECO:0000313" key="2">
    <source>
        <dbReference type="Proteomes" id="UP000230837"/>
    </source>
</evidence>
<comment type="caution">
    <text evidence="1">The sequence shown here is derived from an EMBL/GenBank/DDBJ whole genome shotgun (WGS) entry which is preliminary data.</text>
</comment>
<organism evidence="1 2">
    <name type="scientific">Candidatus Kaiserbacteria bacterium CG_4_8_14_3_um_filter_38_9</name>
    <dbReference type="NCBI Taxonomy" id="1974599"/>
    <lineage>
        <taxon>Bacteria</taxon>
        <taxon>Candidatus Kaiseribacteriota</taxon>
    </lineage>
</organism>
<reference evidence="2" key="1">
    <citation type="submission" date="2017-09" db="EMBL/GenBank/DDBJ databases">
        <title>Depth-based differentiation of microbial function through sediment-hosted aquifers and enrichment of novel symbionts in the deep terrestrial subsurface.</title>
        <authorList>
            <person name="Probst A.J."/>
            <person name="Ladd B."/>
            <person name="Jarett J.K."/>
            <person name="Geller-Mcgrath D.E."/>
            <person name="Sieber C.M.K."/>
            <person name="Emerson J.B."/>
            <person name="Anantharaman K."/>
            <person name="Thomas B.C."/>
            <person name="Malmstrom R."/>
            <person name="Stieglmeier M."/>
            <person name="Klingl A."/>
            <person name="Woyke T."/>
            <person name="Ryan C.M."/>
            <person name="Banfield J.F."/>
        </authorList>
    </citation>
    <scope>NUCLEOTIDE SEQUENCE [LARGE SCALE GENOMIC DNA]</scope>
</reference>
<gene>
    <name evidence="1" type="ORF">COZ82_03290</name>
</gene>
<sequence>MLPAFLHPGDECNIEKWVAEGDTYTEKNPRLVPEGRWRMPRPSGTGFFTCVSEVGVGLTTLFGGD</sequence>
<dbReference type="EMBL" id="PFHR01000174">
    <property type="protein sequence ID" value="PIW96756.1"/>
    <property type="molecule type" value="Genomic_DNA"/>
</dbReference>
<proteinExistence type="predicted"/>
<evidence type="ECO:0000313" key="1">
    <source>
        <dbReference type="EMBL" id="PIW96756.1"/>
    </source>
</evidence>
<name>A0A2M7IN26_9BACT</name>
<dbReference type="Proteomes" id="UP000230837">
    <property type="component" value="Unassembled WGS sequence"/>
</dbReference>